<protein>
    <submittedName>
        <fullName evidence="3">Short-subunit dehydrogenase</fullName>
    </submittedName>
</protein>
<dbReference type="PROSITE" id="PS00061">
    <property type="entry name" value="ADH_SHORT"/>
    <property type="match status" value="1"/>
</dbReference>
<sequence length="242" mass="25227">MIASPVVILGARSDIGRALARGYAAKGAHVILAARGDIEADRRDLEVRSGGQPKAVAFDVTDGAPDAFFAGLGETPGTVVMVAGLLGDQDRSASDDAEAARVMATNYEGPARYLLAAARAMNGVEGGCIIGISSVAGERGRGSNYIYGSAKAGLTAFLSGLRNAQAKAGLHVMTVKPGFVATQMTAGMKLPPPLTAQPDEVAKAIIDAHEKRRDVIYVKARWRPVMAIIRAIPEGVFKKLSL</sequence>
<dbReference type="CDD" id="cd05233">
    <property type="entry name" value="SDR_c"/>
    <property type="match status" value="1"/>
</dbReference>
<dbReference type="Pfam" id="PF00106">
    <property type="entry name" value="adh_short"/>
    <property type="match status" value="1"/>
</dbReference>
<comment type="caution">
    <text evidence="3">The sequence shown here is derived from an EMBL/GenBank/DDBJ whole genome shotgun (WGS) entry which is preliminary data.</text>
</comment>
<gene>
    <name evidence="3" type="ORF">GGQ80_002369</name>
</gene>
<dbReference type="AlphaFoldDB" id="A0A840FDZ9"/>
<dbReference type="NCBIfam" id="NF005489">
    <property type="entry name" value="PRK07102.1"/>
    <property type="match status" value="1"/>
</dbReference>
<dbReference type="SUPFAM" id="SSF51735">
    <property type="entry name" value="NAD(P)-binding Rossmann-fold domains"/>
    <property type="match status" value="1"/>
</dbReference>
<dbReference type="EMBL" id="JACIEV010000006">
    <property type="protein sequence ID" value="MBB4154456.1"/>
    <property type="molecule type" value="Genomic_DNA"/>
</dbReference>
<evidence type="ECO:0000313" key="4">
    <source>
        <dbReference type="Proteomes" id="UP000529795"/>
    </source>
</evidence>
<dbReference type="Proteomes" id="UP000529795">
    <property type="component" value="Unassembled WGS sequence"/>
</dbReference>
<dbReference type="PANTHER" id="PTHR44196">
    <property type="entry name" value="DEHYDROGENASE/REDUCTASE SDR FAMILY MEMBER 7B"/>
    <property type="match status" value="1"/>
</dbReference>
<reference evidence="3 4" key="1">
    <citation type="submission" date="2020-08" db="EMBL/GenBank/DDBJ databases">
        <title>Genomic Encyclopedia of Type Strains, Phase IV (KMG-IV): sequencing the most valuable type-strain genomes for metagenomic binning, comparative biology and taxonomic classification.</title>
        <authorList>
            <person name="Goeker M."/>
        </authorList>
    </citation>
    <scope>NUCLEOTIDE SEQUENCE [LARGE SCALE GENOMIC DNA]</scope>
    <source>
        <strain evidence="3 4">YC6723</strain>
    </source>
</reference>
<evidence type="ECO:0000256" key="2">
    <source>
        <dbReference type="ARBA" id="ARBA00023002"/>
    </source>
</evidence>
<dbReference type="GO" id="GO:0016491">
    <property type="term" value="F:oxidoreductase activity"/>
    <property type="evidence" value="ECO:0007669"/>
    <property type="project" value="UniProtKB-KW"/>
</dbReference>
<dbReference type="Gene3D" id="3.40.50.720">
    <property type="entry name" value="NAD(P)-binding Rossmann-like Domain"/>
    <property type="match status" value="1"/>
</dbReference>
<comment type="similarity">
    <text evidence="1">Belongs to the short-chain dehydrogenases/reductases (SDR) family.</text>
</comment>
<evidence type="ECO:0000313" key="3">
    <source>
        <dbReference type="EMBL" id="MBB4154456.1"/>
    </source>
</evidence>
<keyword evidence="4" id="KW-1185">Reference proteome</keyword>
<organism evidence="3 4">
    <name type="scientific">Sphingomonas jinjuensis</name>
    <dbReference type="NCBI Taxonomy" id="535907"/>
    <lineage>
        <taxon>Bacteria</taxon>
        <taxon>Pseudomonadati</taxon>
        <taxon>Pseudomonadota</taxon>
        <taxon>Alphaproteobacteria</taxon>
        <taxon>Sphingomonadales</taxon>
        <taxon>Sphingomonadaceae</taxon>
        <taxon>Sphingomonas</taxon>
    </lineage>
</organism>
<dbReference type="InterPro" id="IPR020904">
    <property type="entry name" value="Sc_DH/Rdtase_CS"/>
</dbReference>
<evidence type="ECO:0000256" key="1">
    <source>
        <dbReference type="ARBA" id="ARBA00006484"/>
    </source>
</evidence>
<dbReference type="GO" id="GO:0016020">
    <property type="term" value="C:membrane"/>
    <property type="evidence" value="ECO:0007669"/>
    <property type="project" value="TreeGrafter"/>
</dbReference>
<dbReference type="InterPro" id="IPR002347">
    <property type="entry name" value="SDR_fam"/>
</dbReference>
<dbReference type="RefSeq" id="WP_183984989.1">
    <property type="nucleotide sequence ID" value="NZ_JACIEV010000006.1"/>
</dbReference>
<dbReference type="PANTHER" id="PTHR44196:SF1">
    <property type="entry name" value="DEHYDROGENASE_REDUCTASE SDR FAMILY MEMBER 7B"/>
    <property type="match status" value="1"/>
</dbReference>
<keyword evidence="2" id="KW-0560">Oxidoreductase</keyword>
<name>A0A840FDZ9_9SPHN</name>
<proteinExistence type="inferred from homology"/>
<accession>A0A840FDZ9</accession>
<dbReference type="PRINTS" id="PR00081">
    <property type="entry name" value="GDHRDH"/>
</dbReference>
<dbReference type="InterPro" id="IPR036291">
    <property type="entry name" value="NAD(P)-bd_dom_sf"/>
</dbReference>